<dbReference type="Proteomes" id="UP000612055">
    <property type="component" value="Unassembled WGS sequence"/>
</dbReference>
<comment type="caution">
    <text evidence="2">The sequence shown here is derived from an EMBL/GenBank/DDBJ whole genome shotgun (WGS) entry which is preliminary data.</text>
</comment>
<protein>
    <submittedName>
        <fullName evidence="2">Uncharacterized protein</fullName>
    </submittedName>
</protein>
<feature type="region of interest" description="Disordered" evidence="1">
    <location>
        <begin position="223"/>
        <end position="338"/>
    </location>
</feature>
<name>A0A835XFV5_9CHLO</name>
<feature type="compositionally biased region" description="Low complexity" evidence="1">
    <location>
        <begin position="313"/>
        <end position="335"/>
    </location>
</feature>
<feature type="compositionally biased region" description="Low complexity" evidence="1">
    <location>
        <begin position="148"/>
        <end position="163"/>
    </location>
</feature>
<proteinExistence type="predicted"/>
<dbReference type="OrthoDB" id="548257at2759"/>
<dbReference type="AlphaFoldDB" id="A0A835XFV5"/>
<accession>A0A835XFV5</accession>
<evidence type="ECO:0000313" key="3">
    <source>
        <dbReference type="Proteomes" id="UP000612055"/>
    </source>
</evidence>
<keyword evidence="3" id="KW-1185">Reference proteome</keyword>
<evidence type="ECO:0000313" key="2">
    <source>
        <dbReference type="EMBL" id="KAG2482018.1"/>
    </source>
</evidence>
<evidence type="ECO:0000256" key="1">
    <source>
        <dbReference type="SAM" id="MobiDB-lite"/>
    </source>
</evidence>
<sequence length="653" mass="64875">MYLTGCGELLCDVAGGRDRVPSTPFRLAVLEDGRAVVEAGKVTEPEPRILPASAFQDGAFVAVPVELLLDLVGLSAEQLAGLKGRLQLRVRASVAGSPGAEDLEGVSLAPYSRSWVLRGLRPWLLRSGAAVGDLLALGRAEEPPPAPGADAGAGPSTAGAAADGGSVPAITVRLFRTGAGGPAAAVQQAAEALSPGQAAHDGGCTASRPRCGHADASQAAEASRRECAAGAGGSASHKRGREDPEAWGAAAGSGEEGEEQAPVACRTRRGSQAARGPIGPCLGSGQQTRKPDGNTAVRGGGRSDGGHTDRPSPGGQDASHAAAAAGPSASANPDDPVSVIGAGRDGPCTTMATAASIAHLQGYVPPGELPPVRPGELRLCGLTFHPAAAPAVRAALEQWEAAQSCAAAPAAGLFNLQAAAEAAGVPGMDRVVLRTSLEGLLGLKAPAGAAGRPLPEGPVACGLVAPCGDPAQGHSGLRATTRIAAGSAVCVVGGYVLPRGAAEELVASGLSHCRPEVRAQVPGSSLTSGTSSSGVAGTAAKAEAWRLMVCALLLPYKLVARHRGGEDGPSAGDTAALLRRLALLQPHAARLLDDPAADKGALAEGGSAPVRPPGPNCKILSVSVRGVCLPVLVALRDISRGAAAEGLREGLVE</sequence>
<reference evidence="2" key="1">
    <citation type="journal article" date="2020" name="bioRxiv">
        <title>Comparative genomics of Chlamydomonas.</title>
        <authorList>
            <person name="Craig R.J."/>
            <person name="Hasan A.R."/>
            <person name="Ness R.W."/>
            <person name="Keightley P.D."/>
        </authorList>
    </citation>
    <scope>NUCLEOTIDE SEQUENCE</scope>
    <source>
        <strain evidence="2">CCAP 11/70</strain>
    </source>
</reference>
<dbReference type="EMBL" id="JAEHOE010000295">
    <property type="protein sequence ID" value="KAG2482018.1"/>
    <property type="molecule type" value="Genomic_DNA"/>
</dbReference>
<feature type="region of interest" description="Disordered" evidence="1">
    <location>
        <begin position="141"/>
        <end position="163"/>
    </location>
</feature>
<organism evidence="2 3">
    <name type="scientific">Edaphochlamys debaryana</name>
    <dbReference type="NCBI Taxonomy" id="47281"/>
    <lineage>
        <taxon>Eukaryota</taxon>
        <taxon>Viridiplantae</taxon>
        <taxon>Chlorophyta</taxon>
        <taxon>core chlorophytes</taxon>
        <taxon>Chlorophyceae</taxon>
        <taxon>CS clade</taxon>
        <taxon>Chlamydomonadales</taxon>
        <taxon>Chlamydomonadales incertae sedis</taxon>
        <taxon>Edaphochlamys</taxon>
    </lineage>
</organism>
<gene>
    <name evidence="2" type="ORF">HYH03_019026</name>
</gene>